<evidence type="ECO:0000313" key="3">
    <source>
        <dbReference type="Proteomes" id="UP000483820"/>
    </source>
</evidence>
<dbReference type="Proteomes" id="UP000483820">
    <property type="component" value="Chromosome V"/>
</dbReference>
<protein>
    <submittedName>
        <fullName evidence="2">Uncharacterized protein</fullName>
    </submittedName>
</protein>
<gene>
    <name evidence="2" type="ORF">GCK72_017398</name>
</gene>
<evidence type="ECO:0000256" key="1">
    <source>
        <dbReference type="SAM" id="MobiDB-lite"/>
    </source>
</evidence>
<dbReference type="KEGG" id="crq:GCK72_017398"/>
<dbReference type="EMBL" id="WUAV01000005">
    <property type="protein sequence ID" value="KAF1750847.1"/>
    <property type="molecule type" value="Genomic_DNA"/>
</dbReference>
<organism evidence="2 3">
    <name type="scientific">Caenorhabditis remanei</name>
    <name type="common">Caenorhabditis vulgaris</name>
    <dbReference type="NCBI Taxonomy" id="31234"/>
    <lineage>
        <taxon>Eukaryota</taxon>
        <taxon>Metazoa</taxon>
        <taxon>Ecdysozoa</taxon>
        <taxon>Nematoda</taxon>
        <taxon>Chromadorea</taxon>
        <taxon>Rhabditida</taxon>
        <taxon>Rhabditina</taxon>
        <taxon>Rhabditomorpha</taxon>
        <taxon>Rhabditoidea</taxon>
        <taxon>Rhabditidae</taxon>
        <taxon>Peloderinae</taxon>
        <taxon>Caenorhabditis</taxon>
    </lineage>
</organism>
<reference evidence="2 3" key="1">
    <citation type="submission" date="2019-12" db="EMBL/GenBank/DDBJ databases">
        <title>Chromosome-level assembly of the Caenorhabditis remanei genome.</title>
        <authorList>
            <person name="Teterina A.A."/>
            <person name="Willis J.H."/>
            <person name="Phillips P.C."/>
        </authorList>
    </citation>
    <scope>NUCLEOTIDE SEQUENCE [LARGE SCALE GENOMIC DNA]</scope>
    <source>
        <strain evidence="2 3">PX506</strain>
        <tissue evidence="2">Whole organism</tissue>
    </source>
</reference>
<dbReference type="CTD" id="78776553"/>
<dbReference type="GeneID" id="78776553"/>
<proteinExistence type="predicted"/>
<name>A0A6A5G770_CAERE</name>
<accession>A0A6A5G770</accession>
<dbReference type="AlphaFoldDB" id="A0A6A5G770"/>
<dbReference type="RefSeq" id="XP_053580982.1">
    <property type="nucleotide sequence ID" value="XM_053732069.1"/>
</dbReference>
<evidence type="ECO:0000313" key="2">
    <source>
        <dbReference type="EMBL" id="KAF1750847.1"/>
    </source>
</evidence>
<comment type="caution">
    <text evidence="2">The sequence shown here is derived from an EMBL/GenBank/DDBJ whole genome shotgun (WGS) entry which is preliminary data.</text>
</comment>
<feature type="region of interest" description="Disordered" evidence="1">
    <location>
        <begin position="150"/>
        <end position="172"/>
    </location>
</feature>
<feature type="compositionally biased region" description="Basic and acidic residues" evidence="1">
    <location>
        <begin position="150"/>
        <end position="161"/>
    </location>
</feature>
<sequence length="172" mass="20366">MNSLLRRMDELEQLQTNGGNFLEHLCRQYAEHLQKSSKTSAKNGQKFLRQMMAHDNMTKCCRKNKFIPVQQEPSLLNNSLSRFECFMIRLFVLANCGNVLEHICRQMTLKEVIHVVRKEREEAKSAQNHLTQELHKEKTRVENLKNELENLKRSKKEHEEQCQMIESQLKRG</sequence>